<accession>L8JH70</accession>
<dbReference type="EMBL" id="AMZN01000131">
    <property type="protein sequence ID" value="ELR68206.1"/>
    <property type="molecule type" value="Genomic_DNA"/>
</dbReference>
<name>L8JH70_9BACT</name>
<gene>
    <name evidence="1" type="ORF">C900_00657</name>
</gene>
<comment type="caution">
    <text evidence="1">The sequence shown here is derived from an EMBL/GenBank/DDBJ whole genome shotgun (WGS) entry which is preliminary data.</text>
</comment>
<organism evidence="1 2">
    <name type="scientific">Fulvivirga imtechensis AK7</name>
    <dbReference type="NCBI Taxonomy" id="1237149"/>
    <lineage>
        <taxon>Bacteria</taxon>
        <taxon>Pseudomonadati</taxon>
        <taxon>Bacteroidota</taxon>
        <taxon>Cytophagia</taxon>
        <taxon>Cytophagales</taxon>
        <taxon>Fulvivirgaceae</taxon>
        <taxon>Fulvivirga</taxon>
    </lineage>
</organism>
<reference evidence="1 2" key="1">
    <citation type="submission" date="2012-12" db="EMBL/GenBank/DDBJ databases">
        <title>Genome assembly of Fulvivirga imtechensis AK7.</title>
        <authorList>
            <person name="Nupur N."/>
            <person name="Khatri I."/>
            <person name="Kumar R."/>
            <person name="Subramanian S."/>
            <person name="Pinnaka A."/>
        </authorList>
    </citation>
    <scope>NUCLEOTIDE SEQUENCE [LARGE SCALE GENOMIC DNA]</scope>
    <source>
        <strain evidence="1 2">AK7</strain>
    </source>
</reference>
<protein>
    <submittedName>
        <fullName evidence="1">Uncharacterized protein</fullName>
    </submittedName>
</protein>
<dbReference type="Proteomes" id="UP000011135">
    <property type="component" value="Unassembled WGS sequence"/>
</dbReference>
<evidence type="ECO:0000313" key="2">
    <source>
        <dbReference type="Proteomes" id="UP000011135"/>
    </source>
</evidence>
<evidence type="ECO:0000313" key="1">
    <source>
        <dbReference type="EMBL" id="ELR68206.1"/>
    </source>
</evidence>
<keyword evidence="2" id="KW-1185">Reference proteome</keyword>
<dbReference type="AlphaFoldDB" id="L8JH70"/>
<sequence>MQTYRQRPGHIYCVMRMMYIKARGSSGTFMKATTAAIVQRV</sequence>
<proteinExistence type="predicted"/>